<proteinExistence type="predicted"/>
<evidence type="ECO:0000313" key="1">
    <source>
        <dbReference type="EMBL" id="EKC37395.1"/>
    </source>
</evidence>
<dbReference type="GO" id="GO:0016020">
    <property type="term" value="C:membrane"/>
    <property type="evidence" value="ECO:0007669"/>
    <property type="project" value="InterPro"/>
</dbReference>
<dbReference type="InterPro" id="IPR013320">
    <property type="entry name" value="ConA-like_dom_sf"/>
</dbReference>
<dbReference type="SUPFAM" id="SSF49899">
    <property type="entry name" value="Concanavalin A-like lectins/glucanases"/>
    <property type="match status" value="1"/>
</dbReference>
<reference evidence="1" key="1">
    <citation type="journal article" date="2012" name="Nature">
        <title>The oyster genome reveals stress adaptation and complexity of shell formation.</title>
        <authorList>
            <person name="Zhang G."/>
            <person name="Fang X."/>
            <person name="Guo X."/>
            <person name="Li L."/>
            <person name="Luo R."/>
            <person name="Xu F."/>
            <person name="Yang P."/>
            <person name="Zhang L."/>
            <person name="Wang X."/>
            <person name="Qi H."/>
            <person name="Xiong Z."/>
            <person name="Que H."/>
            <person name="Xie Y."/>
            <person name="Holland P.W."/>
            <person name="Paps J."/>
            <person name="Zhu Y."/>
            <person name="Wu F."/>
            <person name="Chen Y."/>
            <person name="Wang J."/>
            <person name="Peng C."/>
            <person name="Meng J."/>
            <person name="Yang L."/>
            <person name="Liu J."/>
            <person name="Wen B."/>
            <person name="Zhang N."/>
            <person name="Huang Z."/>
            <person name="Zhu Q."/>
            <person name="Feng Y."/>
            <person name="Mount A."/>
            <person name="Hedgecock D."/>
            <person name="Xu Z."/>
            <person name="Liu Y."/>
            <person name="Domazet-Loso T."/>
            <person name="Du Y."/>
            <person name="Sun X."/>
            <person name="Zhang S."/>
            <person name="Liu B."/>
            <person name="Cheng P."/>
            <person name="Jiang X."/>
            <person name="Li J."/>
            <person name="Fan D."/>
            <person name="Wang W."/>
            <person name="Fu W."/>
            <person name="Wang T."/>
            <person name="Wang B."/>
            <person name="Zhang J."/>
            <person name="Peng Z."/>
            <person name="Li Y."/>
            <person name="Li N."/>
            <person name="Wang J."/>
            <person name="Chen M."/>
            <person name="He Y."/>
            <person name="Tan F."/>
            <person name="Song X."/>
            <person name="Zheng Q."/>
            <person name="Huang R."/>
            <person name="Yang H."/>
            <person name="Du X."/>
            <person name="Chen L."/>
            <person name="Yang M."/>
            <person name="Gaffney P.M."/>
            <person name="Wang S."/>
            <person name="Luo L."/>
            <person name="She Z."/>
            <person name="Ming Y."/>
            <person name="Huang W."/>
            <person name="Zhang S."/>
            <person name="Huang B."/>
            <person name="Zhang Y."/>
            <person name="Qu T."/>
            <person name="Ni P."/>
            <person name="Miao G."/>
            <person name="Wang J."/>
            <person name="Wang Q."/>
            <person name="Steinberg C.E."/>
            <person name="Wang H."/>
            <person name="Li N."/>
            <person name="Qian L."/>
            <person name="Zhang G."/>
            <person name="Li Y."/>
            <person name="Yang H."/>
            <person name="Liu X."/>
            <person name="Wang J."/>
            <person name="Yin Y."/>
            <person name="Wang J."/>
        </authorList>
    </citation>
    <scope>NUCLEOTIDE SEQUENCE [LARGE SCALE GENOMIC DNA]</scope>
    <source>
        <strain evidence="1">05x7-T-G4-1.051#20</strain>
    </source>
</reference>
<keyword evidence="1" id="KW-0675">Receptor</keyword>
<accession>K1R878</accession>
<dbReference type="PROSITE" id="PS50060">
    <property type="entry name" value="MAM_2"/>
    <property type="match status" value="1"/>
</dbReference>
<protein>
    <submittedName>
        <fullName evidence="1">Platelet endothelial aggregation receptor 1</fullName>
    </submittedName>
</protein>
<name>K1R878_MAGGI</name>
<organism evidence="1">
    <name type="scientific">Magallana gigas</name>
    <name type="common">Pacific oyster</name>
    <name type="synonym">Crassostrea gigas</name>
    <dbReference type="NCBI Taxonomy" id="29159"/>
    <lineage>
        <taxon>Eukaryota</taxon>
        <taxon>Metazoa</taxon>
        <taxon>Spiralia</taxon>
        <taxon>Lophotrochozoa</taxon>
        <taxon>Mollusca</taxon>
        <taxon>Bivalvia</taxon>
        <taxon>Autobranchia</taxon>
        <taxon>Pteriomorphia</taxon>
        <taxon>Ostreida</taxon>
        <taxon>Ostreoidea</taxon>
        <taxon>Ostreidae</taxon>
        <taxon>Magallana</taxon>
    </lineage>
</organism>
<dbReference type="InParanoid" id="K1R878"/>
<dbReference type="Pfam" id="PF00629">
    <property type="entry name" value="MAM"/>
    <property type="match status" value="1"/>
</dbReference>
<dbReference type="AlphaFoldDB" id="K1R878"/>
<dbReference type="Gene3D" id="2.170.300.10">
    <property type="entry name" value="Tie2 ligand-binding domain superfamily"/>
    <property type="match status" value="1"/>
</dbReference>
<sequence length="175" mass="19312">MLNDGDCSNDCPSFTYGVECEKTCTCDQNKSLSCDKDTGECLCKDGWAGVRCTCRNKSDCDENSYCDGTSCVCNDGFLTKTSNCSATYACFQFYYHMRGEDMGELDVIIEDKSGSEVGRWSRSGNVNSDWNQGFISLPANAEMDLLYIRPNPDSACSNLYPGRGRMCPGAWRGLL</sequence>
<dbReference type="HOGENOM" id="CLU_1534052_0_0_1"/>
<gene>
    <name evidence="1" type="ORF">CGI_10023868</name>
</gene>
<dbReference type="Gene3D" id="2.60.120.200">
    <property type="match status" value="1"/>
</dbReference>
<dbReference type="EMBL" id="JH818171">
    <property type="protein sequence ID" value="EKC37395.1"/>
    <property type="molecule type" value="Genomic_DNA"/>
</dbReference>
<dbReference type="InterPro" id="IPR000998">
    <property type="entry name" value="MAM_dom"/>
</dbReference>